<evidence type="ECO:0008006" key="3">
    <source>
        <dbReference type="Google" id="ProtNLM"/>
    </source>
</evidence>
<evidence type="ECO:0000313" key="2">
    <source>
        <dbReference type="Proteomes" id="UP000371041"/>
    </source>
</evidence>
<dbReference type="SUPFAM" id="SSF47598">
    <property type="entry name" value="Ribbon-helix-helix"/>
    <property type="match status" value="1"/>
</dbReference>
<dbReference type="KEGG" id="sace:GIY23_16050"/>
<proteinExistence type="predicted"/>
<organism evidence="1 2">
    <name type="scientific">Allosaccharopolyspora coralli</name>
    <dbReference type="NCBI Taxonomy" id="2665642"/>
    <lineage>
        <taxon>Bacteria</taxon>
        <taxon>Bacillati</taxon>
        <taxon>Actinomycetota</taxon>
        <taxon>Actinomycetes</taxon>
        <taxon>Pseudonocardiales</taxon>
        <taxon>Pseudonocardiaceae</taxon>
        <taxon>Allosaccharopolyspora</taxon>
    </lineage>
</organism>
<evidence type="ECO:0000313" key="1">
    <source>
        <dbReference type="EMBL" id="QGK70827.1"/>
    </source>
</evidence>
<dbReference type="RefSeq" id="WP_154077406.1">
    <property type="nucleotide sequence ID" value="NZ_CP045929.1"/>
</dbReference>
<reference evidence="2" key="1">
    <citation type="submission" date="2019-11" db="EMBL/GenBank/DDBJ databases">
        <title>The complete genome sequence of Saccharopolyspora sp. E2A.</title>
        <authorList>
            <person name="Zhang G."/>
        </authorList>
    </citation>
    <scope>NUCLEOTIDE SEQUENCE [LARGE SCALE GENOMIC DNA]</scope>
    <source>
        <strain evidence="2">E2A</strain>
    </source>
</reference>
<dbReference type="GO" id="GO:0006355">
    <property type="term" value="P:regulation of DNA-templated transcription"/>
    <property type="evidence" value="ECO:0007669"/>
    <property type="project" value="InterPro"/>
</dbReference>
<dbReference type="Proteomes" id="UP000371041">
    <property type="component" value="Chromosome"/>
</dbReference>
<dbReference type="InterPro" id="IPR010985">
    <property type="entry name" value="Ribbon_hlx_hlx"/>
</dbReference>
<protein>
    <recommendedName>
        <fullName evidence="3">Antitoxin</fullName>
    </recommendedName>
</protein>
<name>A0A5Q3QJ05_9PSEU</name>
<sequence length="76" mass="8582">MSTEIVQVRDVPAEDAEVLRARAAARSMSLSSYMRELIHDETSRPAMGEVLSRIVTRDSIEADGDDIRSFIDDDRR</sequence>
<keyword evidence="2" id="KW-1185">Reference proteome</keyword>
<accession>A0A5Q3QJ05</accession>
<gene>
    <name evidence="1" type="ORF">GIY23_16050</name>
</gene>
<dbReference type="EMBL" id="CP045929">
    <property type="protein sequence ID" value="QGK70827.1"/>
    <property type="molecule type" value="Genomic_DNA"/>
</dbReference>
<dbReference type="AlphaFoldDB" id="A0A5Q3QJ05"/>